<keyword evidence="5 7" id="KW-0175">Coiled coil</keyword>
<feature type="region of interest" description="Disordered" evidence="8">
    <location>
        <begin position="1"/>
        <end position="51"/>
    </location>
</feature>
<evidence type="ECO:0000256" key="6">
    <source>
        <dbReference type="ARBA" id="ARBA00023212"/>
    </source>
</evidence>
<dbReference type="PANTHER" id="PTHR31246:SF18">
    <property type="entry name" value="MICROTUBULE-ASSOCIATED PROTEIN 70-1-LIKE"/>
    <property type="match status" value="1"/>
</dbReference>
<name>A0A8X7ZDS4_POPTO</name>
<feature type="compositionally biased region" description="Basic residues" evidence="8">
    <location>
        <begin position="1"/>
        <end position="11"/>
    </location>
</feature>
<evidence type="ECO:0000313" key="9">
    <source>
        <dbReference type="EMBL" id="KAG6769093.1"/>
    </source>
</evidence>
<sequence>MMGSNHHHHHIISNGEAEPLAKPTLTTSASFKTRKPVKANANNNSNSTAALSRAGSDVDEIITLLHGSDPVRVELNRLENELRDKDRELGEALAEIKSLKNSERSKEKAVEELTDELDKVDEKLKATEALLESKNLEIKKINDEKKAALAAQFAAEATLRRVHAAQKDDEMPPIEAIITPLEAELKLARLEVAKLQDDNRALDRLTKSKEAALLEAERTVQIALAKASLVDDLQNKNQELMKQIEICQEENKILDKMHRQKVAEVEKLMQTVHELEEAVLAGGAAANAVRDYQRKVQEMNEEKKTLEREVARAKVSANRVATVVANEWKDGNDKGEMQQLRDKLAVAERAAKAEAQLKDKYQLRFKVLEERLKASNGNSRATPEGKNTSNGPSRRQSLGGAENFSRSSFNGYLSRKASNSQAGSLRSNGAATLLRHAKMSSRSFDGGSISLDDKLLVGGTGKDNAPAAASDQTQNTERIETEEIENGTSTENSKSEQEDQVSGFLYDMLQKEVITLRKACHEKDQSLKDKDDAIEMLAKKVDTLNKAMEVEAKKMRREVAAREKEVAAMRVNKEHDHRTQRSGAPRASLLLPSRLCSFLQWNFDLDCISLVYFTQRGATT</sequence>
<accession>A0A8X7ZDS4</accession>
<feature type="coiled-coil region" evidence="7">
    <location>
        <begin position="230"/>
        <end position="357"/>
    </location>
</feature>
<evidence type="ECO:0000256" key="4">
    <source>
        <dbReference type="ARBA" id="ARBA00022701"/>
    </source>
</evidence>
<dbReference type="InterPro" id="IPR009768">
    <property type="entry name" value="MAP70"/>
</dbReference>
<evidence type="ECO:0000256" key="7">
    <source>
        <dbReference type="SAM" id="Coils"/>
    </source>
</evidence>
<feature type="region of interest" description="Disordered" evidence="8">
    <location>
        <begin position="462"/>
        <end position="499"/>
    </location>
</feature>
<reference evidence="9" key="1">
    <citation type="journal article" date="2020" name="bioRxiv">
        <title>Hybrid origin of Populus tomentosa Carr. identified through genome sequencing and phylogenomic analysis.</title>
        <authorList>
            <person name="An X."/>
            <person name="Gao K."/>
            <person name="Chen Z."/>
            <person name="Li J."/>
            <person name="Yang X."/>
            <person name="Yang X."/>
            <person name="Zhou J."/>
            <person name="Guo T."/>
            <person name="Zhao T."/>
            <person name="Huang S."/>
            <person name="Miao D."/>
            <person name="Khan W.U."/>
            <person name="Rao P."/>
            <person name="Ye M."/>
            <person name="Lei B."/>
            <person name="Liao W."/>
            <person name="Wang J."/>
            <person name="Ji L."/>
            <person name="Li Y."/>
            <person name="Guo B."/>
            <person name="Mustafa N.S."/>
            <person name="Li S."/>
            <person name="Yun Q."/>
            <person name="Keller S.R."/>
            <person name="Mao J."/>
            <person name="Zhang R."/>
            <person name="Strauss S.H."/>
        </authorList>
    </citation>
    <scope>NUCLEOTIDE SEQUENCE</scope>
    <source>
        <strain evidence="9">GM15</strain>
        <tissue evidence="9">Leaf</tissue>
    </source>
</reference>
<dbReference type="Proteomes" id="UP000886885">
    <property type="component" value="Chromosome 6D"/>
</dbReference>
<organism evidence="9 10">
    <name type="scientific">Populus tomentosa</name>
    <name type="common">Chinese white poplar</name>
    <dbReference type="NCBI Taxonomy" id="118781"/>
    <lineage>
        <taxon>Eukaryota</taxon>
        <taxon>Viridiplantae</taxon>
        <taxon>Streptophyta</taxon>
        <taxon>Embryophyta</taxon>
        <taxon>Tracheophyta</taxon>
        <taxon>Spermatophyta</taxon>
        <taxon>Magnoliopsida</taxon>
        <taxon>eudicotyledons</taxon>
        <taxon>Gunneridae</taxon>
        <taxon>Pentapetalae</taxon>
        <taxon>rosids</taxon>
        <taxon>fabids</taxon>
        <taxon>Malpighiales</taxon>
        <taxon>Salicaceae</taxon>
        <taxon>Saliceae</taxon>
        <taxon>Populus</taxon>
    </lineage>
</organism>
<dbReference type="EMBL" id="JAAWWB010000012">
    <property type="protein sequence ID" value="KAG6769093.1"/>
    <property type="molecule type" value="Genomic_DNA"/>
</dbReference>
<gene>
    <name evidence="9" type="ORF">POTOM_024709</name>
</gene>
<feature type="region of interest" description="Disordered" evidence="8">
    <location>
        <begin position="374"/>
        <end position="404"/>
    </location>
</feature>
<comment type="similarity">
    <text evidence="2">Belongs to the MAP70 family.</text>
</comment>
<evidence type="ECO:0000256" key="8">
    <source>
        <dbReference type="SAM" id="MobiDB-lite"/>
    </source>
</evidence>
<dbReference type="Pfam" id="PF07058">
    <property type="entry name" value="MAP70"/>
    <property type="match status" value="1"/>
</dbReference>
<keyword evidence="3" id="KW-0963">Cytoplasm</keyword>
<dbReference type="OrthoDB" id="2014495at2759"/>
<dbReference type="GO" id="GO:0005874">
    <property type="term" value="C:microtubule"/>
    <property type="evidence" value="ECO:0007669"/>
    <property type="project" value="UniProtKB-KW"/>
</dbReference>
<keyword evidence="10" id="KW-1185">Reference proteome</keyword>
<protein>
    <submittedName>
        <fullName evidence="9">Uncharacterized protein</fullName>
    </submittedName>
</protein>
<dbReference type="AlphaFoldDB" id="A0A8X7ZDS4"/>
<keyword evidence="4" id="KW-0493">Microtubule</keyword>
<dbReference type="PANTHER" id="PTHR31246">
    <property type="entry name" value="MICROTUBULE-ASSOCIATED PROTEIN 70-2"/>
    <property type="match status" value="1"/>
</dbReference>
<keyword evidence="6" id="KW-0206">Cytoskeleton</keyword>
<dbReference type="GO" id="GO:0008017">
    <property type="term" value="F:microtubule binding"/>
    <property type="evidence" value="ECO:0007669"/>
    <property type="project" value="InterPro"/>
</dbReference>
<evidence type="ECO:0000256" key="3">
    <source>
        <dbReference type="ARBA" id="ARBA00022490"/>
    </source>
</evidence>
<comment type="subcellular location">
    <subcellularLocation>
        <location evidence="1">Cytoplasm</location>
        <location evidence="1">Cytoskeleton</location>
    </subcellularLocation>
</comment>
<evidence type="ECO:0000313" key="10">
    <source>
        <dbReference type="Proteomes" id="UP000886885"/>
    </source>
</evidence>
<evidence type="ECO:0000256" key="1">
    <source>
        <dbReference type="ARBA" id="ARBA00004245"/>
    </source>
</evidence>
<feature type="compositionally biased region" description="Polar residues" evidence="8">
    <location>
        <begin position="375"/>
        <end position="396"/>
    </location>
</feature>
<evidence type="ECO:0000256" key="2">
    <source>
        <dbReference type="ARBA" id="ARBA00008825"/>
    </source>
</evidence>
<evidence type="ECO:0000256" key="5">
    <source>
        <dbReference type="ARBA" id="ARBA00023054"/>
    </source>
</evidence>
<proteinExistence type="inferred from homology"/>
<feature type="coiled-coil region" evidence="7">
    <location>
        <begin position="527"/>
        <end position="572"/>
    </location>
</feature>
<comment type="caution">
    <text evidence="9">The sequence shown here is derived from an EMBL/GenBank/DDBJ whole genome shotgun (WGS) entry which is preliminary data.</text>
</comment>
<dbReference type="GO" id="GO:0007010">
    <property type="term" value="P:cytoskeleton organization"/>
    <property type="evidence" value="ECO:0007669"/>
    <property type="project" value="InterPro"/>
</dbReference>
<feature type="compositionally biased region" description="Low complexity" evidence="8">
    <location>
        <begin position="39"/>
        <end position="51"/>
    </location>
</feature>
<feature type="coiled-coil region" evidence="7">
    <location>
        <begin position="75"/>
        <end position="151"/>
    </location>
</feature>
<feature type="coiled-coil region" evidence="7">
    <location>
        <begin position="178"/>
        <end position="205"/>
    </location>
</feature>